<proteinExistence type="predicted"/>
<dbReference type="Gene3D" id="3.40.50.2000">
    <property type="entry name" value="Glycogen Phosphorylase B"/>
    <property type="match status" value="1"/>
</dbReference>
<evidence type="ECO:0000259" key="2">
    <source>
        <dbReference type="Pfam" id="PF00534"/>
    </source>
</evidence>
<dbReference type="PANTHER" id="PTHR46401">
    <property type="entry name" value="GLYCOSYLTRANSFERASE WBBK-RELATED"/>
    <property type="match status" value="1"/>
</dbReference>
<accession>A0A2H4H6D6</accession>
<feature type="domain" description="Glycosyl transferase family 1" evidence="2">
    <location>
        <begin position="195"/>
        <end position="338"/>
    </location>
</feature>
<dbReference type="Gene3D" id="3.40.50.11090">
    <property type="match status" value="1"/>
</dbReference>
<dbReference type="InterPro" id="IPR001296">
    <property type="entry name" value="Glyco_trans_1"/>
</dbReference>
<organism evidence="3">
    <name type="scientific">Streptococcus suis</name>
    <dbReference type="NCBI Taxonomy" id="1307"/>
    <lineage>
        <taxon>Bacteria</taxon>
        <taxon>Bacillati</taxon>
        <taxon>Bacillota</taxon>
        <taxon>Bacilli</taxon>
        <taxon>Lactobacillales</taxon>
        <taxon>Streptococcaceae</taxon>
        <taxon>Streptococcus</taxon>
    </lineage>
</organism>
<dbReference type="GO" id="GO:0016757">
    <property type="term" value="F:glycosyltransferase activity"/>
    <property type="evidence" value="ECO:0007669"/>
    <property type="project" value="InterPro"/>
</dbReference>
<dbReference type="CDD" id="cd03801">
    <property type="entry name" value="GT4_PimA-like"/>
    <property type="match status" value="1"/>
</dbReference>
<reference evidence="3" key="1">
    <citation type="submission" date="2016-08" db="EMBL/GenBank/DDBJ databases">
        <title>Novel cps loci in Streptococcus suis.</title>
        <authorList>
            <person name="Sadowy E."/>
        </authorList>
    </citation>
    <scope>NUCLEOTIDE SEQUENCE</scope>
    <source>
        <strain evidence="3">3366</strain>
    </source>
</reference>
<dbReference type="PANTHER" id="PTHR46401:SF2">
    <property type="entry name" value="GLYCOSYLTRANSFERASE WBBK-RELATED"/>
    <property type="match status" value="1"/>
</dbReference>
<protein>
    <submittedName>
        <fullName evidence="3">Glycosyltransferase</fullName>
    </submittedName>
</protein>
<dbReference type="AlphaFoldDB" id="A0A2H4H6D6"/>
<evidence type="ECO:0000313" key="3">
    <source>
        <dbReference type="EMBL" id="ARJ58028.1"/>
    </source>
</evidence>
<dbReference type="EMBL" id="KX785319">
    <property type="protein sequence ID" value="ARJ58028.1"/>
    <property type="molecule type" value="Genomic_DNA"/>
</dbReference>
<evidence type="ECO:0000256" key="1">
    <source>
        <dbReference type="ARBA" id="ARBA00022679"/>
    </source>
</evidence>
<dbReference type="Pfam" id="PF00534">
    <property type="entry name" value="Glycos_transf_1"/>
    <property type="match status" value="1"/>
</dbReference>
<keyword evidence="1 3" id="KW-0808">Transferase</keyword>
<dbReference type="GO" id="GO:0009103">
    <property type="term" value="P:lipopolysaccharide biosynthetic process"/>
    <property type="evidence" value="ECO:0007669"/>
    <property type="project" value="TreeGrafter"/>
</dbReference>
<name>A0A2H4H6D6_STRSU</name>
<dbReference type="SUPFAM" id="SSF53756">
    <property type="entry name" value="UDP-Glycosyltransferase/glycogen phosphorylase"/>
    <property type="match status" value="1"/>
</dbReference>
<sequence length="362" mass="41768">MTHLLLGKKTMKINVILPSIGTSGGIDVINKYVELLAERGHDVKIYKSFYQPNLYRYKTQLKNDIHRVYCTMKSLLSFKDDNNHFTSYVPRISDKYIRNADVIIATAWYTAYWVDELSVEKGKKFYFIQDFEIWDNKELGIKSYSLQLNKIVISSWIEEQIKGVINQSGFPKIINGVDGDFFVEKKDFNEKVSIECLMLNHSLAKKGVDYGLKSFERAKKSCPNLELTMFGMNDSSNLPDYVKYYQNPSHDLLRSLYEKSDIFIFPSLEEGWGLTPIEAMASKCAVVASNTGFVKDIGIDERNVLISDPKDYKKMSDNIVRLVNDRELFIKIAETGYKTVKEFSWNKCADKLEDLLVNEVMK</sequence>